<protein>
    <recommendedName>
        <fullName evidence="11">FAD-binding FR-type domain-containing protein</fullName>
    </recommendedName>
</protein>
<comment type="similarity">
    <text evidence="2">Belongs to the ferric reductase (FRE) family.</text>
</comment>
<sequence>MHLKQHHSHFGHQRRHMGQDHDRISLAMPSMLLPRDVPESSVHDFGYLGNLSSKANPFTHGLTGVDQKGNYLFVNILIWTFACICLFSLIYRFSKMFNAHIRHMFTMGRQDQQSCWSQNQTTIWANIKKHLLYAPLFRSRHNREFRISQAVNVGTLPSRFHTLLLLGYFSCNIAYCLVLNGSKENSAAVLAEFRGRTGVLAAFNLIPTVLFALRNNPLIPLLKVSYDTFNLFHRWTARIFVLEAFLHTLAWAINATQAGGFIQLQRSLNTSGSYQWGMVATVVYMFVLLQACSPLRHAFYETFLNLHRLLVLVGLIGVYLHLDKAGLPQVPYLQLVFTLWGLEGAWRVYRILYYNLSARHGITKITVEALPSEACRVTFDLVRPWSFRPGCHVHAYLPTIALWSSHPFSVAWAEPRAANAESLDIEMEKLPSHSTSSTLASTATGSKSAAAATSAFAAALDAAPEADRTSVSLIMRAQTGMTRTLYNRALAAPTGVFSTWGAIEGPYGGHESLASYGTLLLFAGGVGITHQISFVRSLVAAYDVGTVSTRKITLVWSVPTTECLEWVRPWMDEILKMPARRAVLRILLFVTKPRSRQEIVSGTGTVQMFPGRCNPHTILDKEVLERVGAMAVTVCGPGAFADAVRAAVRRRVGVGCVDFVEEAFTY</sequence>
<evidence type="ECO:0000256" key="6">
    <source>
        <dbReference type="ARBA" id="ARBA00022989"/>
    </source>
</evidence>
<dbReference type="InterPro" id="IPR017927">
    <property type="entry name" value="FAD-bd_FR_type"/>
</dbReference>
<accession>A0ABR0LY61</accession>
<dbReference type="SUPFAM" id="SSF52343">
    <property type="entry name" value="Ferredoxin reductase-like, C-terminal NADP-linked domain"/>
    <property type="match status" value="1"/>
</dbReference>
<dbReference type="Gene3D" id="3.40.50.80">
    <property type="entry name" value="Nucleotide-binding domain of ferredoxin-NADP reductase (FNR) module"/>
    <property type="match status" value="1"/>
</dbReference>
<evidence type="ECO:0000256" key="2">
    <source>
        <dbReference type="ARBA" id="ARBA00006278"/>
    </source>
</evidence>
<gene>
    <name evidence="12" type="ORF">LTR16_003067</name>
</gene>
<feature type="transmembrane region" description="Helical" evidence="10">
    <location>
        <begin position="273"/>
        <end position="291"/>
    </location>
</feature>
<keyword evidence="9 10" id="KW-0472">Membrane</keyword>
<dbReference type="InterPro" id="IPR013112">
    <property type="entry name" value="FAD-bd_8"/>
</dbReference>
<keyword evidence="4 10" id="KW-0812">Transmembrane</keyword>
<keyword evidence="13" id="KW-1185">Reference proteome</keyword>
<evidence type="ECO:0000256" key="1">
    <source>
        <dbReference type="ARBA" id="ARBA00004141"/>
    </source>
</evidence>
<evidence type="ECO:0000256" key="4">
    <source>
        <dbReference type="ARBA" id="ARBA00022692"/>
    </source>
</evidence>
<feature type="transmembrane region" description="Helical" evidence="10">
    <location>
        <begin position="332"/>
        <end position="349"/>
    </location>
</feature>
<evidence type="ECO:0000313" key="13">
    <source>
        <dbReference type="Proteomes" id="UP001357485"/>
    </source>
</evidence>
<evidence type="ECO:0000256" key="5">
    <source>
        <dbReference type="ARBA" id="ARBA00022982"/>
    </source>
</evidence>
<name>A0ABR0LY61_9PEZI</name>
<dbReference type="InterPro" id="IPR013121">
    <property type="entry name" value="Fe_red_NAD-bd_6"/>
</dbReference>
<dbReference type="InterPro" id="IPR051410">
    <property type="entry name" value="Ferric/Cupric_Reductase"/>
</dbReference>
<feature type="transmembrane region" description="Helical" evidence="10">
    <location>
        <begin position="303"/>
        <end position="320"/>
    </location>
</feature>
<dbReference type="PANTHER" id="PTHR32361:SF12">
    <property type="entry name" value="PUTATIVE (AFU_ORTHOLOGUE AFUA_1G14340)-RELATED"/>
    <property type="match status" value="1"/>
</dbReference>
<dbReference type="Pfam" id="PF01794">
    <property type="entry name" value="Ferric_reduct"/>
    <property type="match status" value="1"/>
</dbReference>
<comment type="caution">
    <text evidence="12">The sequence shown here is derived from an EMBL/GenBank/DDBJ whole genome shotgun (WGS) entry which is preliminary data.</text>
</comment>
<organism evidence="12 13">
    <name type="scientific">Cryomyces antarcticus</name>
    <dbReference type="NCBI Taxonomy" id="329879"/>
    <lineage>
        <taxon>Eukaryota</taxon>
        <taxon>Fungi</taxon>
        <taxon>Dikarya</taxon>
        <taxon>Ascomycota</taxon>
        <taxon>Pezizomycotina</taxon>
        <taxon>Dothideomycetes</taxon>
        <taxon>Dothideomycetes incertae sedis</taxon>
        <taxon>Cryomyces</taxon>
    </lineage>
</organism>
<dbReference type="EMBL" id="JAVRRA010008495">
    <property type="protein sequence ID" value="KAK5256525.1"/>
    <property type="molecule type" value="Genomic_DNA"/>
</dbReference>
<evidence type="ECO:0000256" key="10">
    <source>
        <dbReference type="SAM" id="Phobius"/>
    </source>
</evidence>
<feature type="domain" description="FAD-binding FR-type" evidence="11">
    <location>
        <begin position="357"/>
        <end position="513"/>
    </location>
</feature>
<dbReference type="SFLD" id="SFLDS00052">
    <property type="entry name" value="Ferric_Reductase_Domain"/>
    <property type="match status" value="1"/>
</dbReference>
<dbReference type="PROSITE" id="PS51384">
    <property type="entry name" value="FAD_FR"/>
    <property type="match status" value="1"/>
</dbReference>
<feature type="transmembrane region" description="Helical" evidence="10">
    <location>
        <begin position="71"/>
        <end position="94"/>
    </location>
</feature>
<feature type="transmembrane region" description="Helical" evidence="10">
    <location>
        <begin position="235"/>
        <end position="253"/>
    </location>
</feature>
<evidence type="ECO:0000313" key="12">
    <source>
        <dbReference type="EMBL" id="KAK5256525.1"/>
    </source>
</evidence>
<keyword evidence="7" id="KW-0560">Oxidoreductase</keyword>
<dbReference type="PANTHER" id="PTHR32361">
    <property type="entry name" value="FERRIC/CUPRIC REDUCTASE TRANSMEMBRANE COMPONENT"/>
    <property type="match status" value="1"/>
</dbReference>
<proteinExistence type="inferred from homology"/>
<evidence type="ECO:0000259" key="11">
    <source>
        <dbReference type="PROSITE" id="PS51384"/>
    </source>
</evidence>
<dbReference type="InterPro" id="IPR039261">
    <property type="entry name" value="FNR_nucleotide-bd"/>
</dbReference>
<reference evidence="12 13" key="1">
    <citation type="submission" date="2023-08" db="EMBL/GenBank/DDBJ databases">
        <title>Black Yeasts Isolated from many extreme environments.</title>
        <authorList>
            <person name="Coleine C."/>
            <person name="Stajich J.E."/>
            <person name="Selbmann L."/>
        </authorList>
    </citation>
    <scope>NUCLEOTIDE SEQUENCE [LARGE SCALE GENOMIC DNA]</scope>
    <source>
        <strain evidence="12 13">CCFEE 536</strain>
    </source>
</reference>
<evidence type="ECO:0000256" key="8">
    <source>
        <dbReference type="ARBA" id="ARBA00023065"/>
    </source>
</evidence>
<feature type="transmembrane region" description="Helical" evidence="10">
    <location>
        <begin position="163"/>
        <end position="181"/>
    </location>
</feature>
<comment type="subcellular location">
    <subcellularLocation>
        <location evidence="1">Membrane</location>
        <topology evidence="1">Multi-pass membrane protein</topology>
    </subcellularLocation>
</comment>
<evidence type="ECO:0000256" key="3">
    <source>
        <dbReference type="ARBA" id="ARBA00022448"/>
    </source>
</evidence>
<dbReference type="SFLD" id="SFLDG01168">
    <property type="entry name" value="Ferric_reductase_subgroup_(FRE"/>
    <property type="match status" value="1"/>
</dbReference>
<keyword evidence="6 10" id="KW-1133">Transmembrane helix</keyword>
<keyword evidence="5" id="KW-0249">Electron transport</keyword>
<dbReference type="CDD" id="cd06186">
    <property type="entry name" value="NOX_Duox_like_FAD_NADP"/>
    <property type="match status" value="1"/>
</dbReference>
<keyword evidence="3" id="KW-0813">Transport</keyword>
<dbReference type="InterPro" id="IPR013130">
    <property type="entry name" value="Fe3_Rdtase_TM_dom"/>
</dbReference>
<dbReference type="Pfam" id="PF08022">
    <property type="entry name" value="FAD_binding_8"/>
    <property type="match status" value="1"/>
</dbReference>
<keyword evidence="8" id="KW-0406">Ion transport</keyword>
<dbReference type="Proteomes" id="UP001357485">
    <property type="component" value="Unassembled WGS sequence"/>
</dbReference>
<feature type="transmembrane region" description="Helical" evidence="10">
    <location>
        <begin position="193"/>
        <end position="214"/>
    </location>
</feature>
<evidence type="ECO:0000256" key="9">
    <source>
        <dbReference type="ARBA" id="ARBA00023136"/>
    </source>
</evidence>
<evidence type="ECO:0000256" key="7">
    <source>
        <dbReference type="ARBA" id="ARBA00023002"/>
    </source>
</evidence>
<dbReference type="Pfam" id="PF08030">
    <property type="entry name" value="NAD_binding_6"/>
    <property type="match status" value="1"/>
</dbReference>